<feature type="chain" id="PRO_5038394886" description="Tetratricopeptide repeat protein" evidence="1">
    <location>
        <begin position="19"/>
        <end position="297"/>
    </location>
</feature>
<evidence type="ECO:0000313" key="2">
    <source>
        <dbReference type="EMBL" id="HIX45564.1"/>
    </source>
</evidence>
<dbReference type="SUPFAM" id="SSF48452">
    <property type="entry name" value="TPR-like"/>
    <property type="match status" value="1"/>
</dbReference>
<reference evidence="2" key="2">
    <citation type="submission" date="2021-04" db="EMBL/GenBank/DDBJ databases">
        <authorList>
            <person name="Gilroy R."/>
        </authorList>
    </citation>
    <scope>NUCLEOTIDE SEQUENCE</scope>
    <source>
        <strain evidence="2">ChiHjej12B11-16260</strain>
    </source>
</reference>
<keyword evidence="1" id="KW-0732">Signal</keyword>
<gene>
    <name evidence="2" type="ORF">H9982_05025</name>
</gene>
<reference evidence="2" key="1">
    <citation type="journal article" date="2021" name="PeerJ">
        <title>Extensive microbial diversity within the chicken gut microbiome revealed by metagenomics and culture.</title>
        <authorList>
            <person name="Gilroy R."/>
            <person name="Ravi A."/>
            <person name="Getino M."/>
            <person name="Pursley I."/>
            <person name="Horton D.L."/>
            <person name="Alikhan N.F."/>
            <person name="Baker D."/>
            <person name="Gharbi K."/>
            <person name="Hall N."/>
            <person name="Watson M."/>
            <person name="Adriaenssens E.M."/>
            <person name="Foster-Nyarko E."/>
            <person name="Jarju S."/>
            <person name="Secka A."/>
            <person name="Antonio M."/>
            <person name="Oren A."/>
            <person name="Chaudhuri R.R."/>
            <person name="La Ragione R."/>
            <person name="Hildebrand F."/>
            <person name="Pallen M.J."/>
        </authorList>
    </citation>
    <scope>NUCLEOTIDE SEQUENCE</scope>
    <source>
        <strain evidence="2">ChiHjej12B11-16260</strain>
    </source>
</reference>
<evidence type="ECO:0008006" key="4">
    <source>
        <dbReference type="Google" id="ProtNLM"/>
    </source>
</evidence>
<dbReference type="Proteomes" id="UP000824246">
    <property type="component" value="Unassembled WGS sequence"/>
</dbReference>
<name>A0A9D2AQM0_9BACT</name>
<accession>A0A9D2AQM0</accession>
<comment type="caution">
    <text evidence="2">The sequence shown here is derived from an EMBL/GenBank/DDBJ whole genome shotgun (WGS) entry which is preliminary data.</text>
</comment>
<dbReference type="AlphaFoldDB" id="A0A9D2AQM0"/>
<proteinExistence type="predicted"/>
<organism evidence="2 3">
    <name type="scientific">Candidatus Barnesiella excrementipullorum</name>
    <dbReference type="NCBI Taxonomy" id="2838479"/>
    <lineage>
        <taxon>Bacteria</taxon>
        <taxon>Pseudomonadati</taxon>
        <taxon>Bacteroidota</taxon>
        <taxon>Bacteroidia</taxon>
        <taxon>Bacteroidales</taxon>
        <taxon>Barnesiellaceae</taxon>
        <taxon>Barnesiella</taxon>
    </lineage>
</organism>
<evidence type="ECO:0000256" key="1">
    <source>
        <dbReference type="SAM" id="SignalP"/>
    </source>
</evidence>
<feature type="signal peptide" evidence="1">
    <location>
        <begin position="1"/>
        <end position="18"/>
    </location>
</feature>
<protein>
    <recommendedName>
        <fullName evidence="4">Tetratricopeptide repeat protein</fullName>
    </recommendedName>
</protein>
<dbReference type="InterPro" id="IPR011990">
    <property type="entry name" value="TPR-like_helical_dom_sf"/>
</dbReference>
<sequence>MRNILLIFTLLATLSAQAQVYERLEARATDHYDHAEWSDVISVTDRMVRIHPEDVEPYSMALVAAQFTDDITTESRYLVLSQRNGVPIENLLAAVYDRTRALHDTRIYEAILLNLKKDNQWLAKVFNHYLLDYYAFSRQFDHAIAIADELLNVTPDNVRYAKIKAESLFRRGNTDASVTLFNKILAKNPSDYDALTFLGAYYSVQAEKALNEIDSIYLKSENPIDSVFILRKQLIIDTDIQHVLSLLQQACNIRCSSYLEEQIASLESLSPRLPNHPSKRRSLLLRIKSRIEERPKE</sequence>
<evidence type="ECO:0000313" key="3">
    <source>
        <dbReference type="Proteomes" id="UP000824246"/>
    </source>
</evidence>
<dbReference type="EMBL" id="DXFB01000134">
    <property type="protein sequence ID" value="HIX45564.1"/>
    <property type="molecule type" value="Genomic_DNA"/>
</dbReference>
<dbReference type="Gene3D" id="1.25.40.10">
    <property type="entry name" value="Tetratricopeptide repeat domain"/>
    <property type="match status" value="1"/>
</dbReference>